<sequence length="79" mass="9178">MFAKIVFIFIFRHNQYYYIRIKTEEPGVVTLLTGVGCPEVKVTVAMNCDHIPYQRPQIVEGKGQEYMYILSCQAISQRC</sequence>
<dbReference type="Proteomes" id="UP000828390">
    <property type="component" value="Unassembled WGS sequence"/>
</dbReference>
<dbReference type="EMBL" id="JAIWYP010000009">
    <property type="protein sequence ID" value="KAH3771030.1"/>
    <property type="molecule type" value="Genomic_DNA"/>
</dbReference>
<name>A0A9D4E2X3_DREPO</name>
<proteinExistence type="predicted"/>
<dbReference type="AlphaFoldDB" id="A0A9D4E2X3"/>
<organism evidence="1 2">
    <name type="scientific">Dreissena polymorpha</name>
    <name type="common">Zebra mussel</name>
    <name type="synonym">Mytilus polymorpha</name>
    <dbReference type="NCBI Taxonomy" id="45954"/>
    <lineage>
        <taxon>Eukaryota</taxon>
        <taxon>Metazoa</taxon>
        <taxon>Spiralia</taxon>
        <taxon>Lophotrochozoa</taxon>
        <taxon>Mollusca</taxon>
        <taxon>Bivalvia</taxon>
        <taxon>Autobranchia</taxon>
        <taxon>Heteroconchia</taxon>
        <taxon>Euheterodonta</taxon>
        <taxon>Imparidentia</taxon>
        <taxon>Neoheterodontei</taxon>
        <taxon>Myida</taxon>
        <taxon>Dreissenoidea</taxon>
        <taxon>Dreissenidae</taxon>
        <taxon>Dreissena</taxon>
    </lineage>
</organism>
<gene>
    <name evidence="1" type="ORF">DPMN_172330</name>
</gene>
<evidence type="ECO:0000313" key="2">
    <source>
        <dbReference type="Proteomes" id="UP000828390"/>
    </source>
</evidence>
<reference evidence="1" key="2">
    <citation type="submission" date="2020-11" db="EMBL/GenBank/DDBJ databases">
        <authorList>
            <person name="McCartney M.A."/>
            <person name="Auch B."/>
            <person name="Kono T."/>
            <person name="Mallez S."/>
            <person name="Becker A."/>
            <person name="Gohl D.M."/>
            <person name="Silverstein K.A.T."/>
            <person name="Koren S."/>
            <person name="Bechman K.B."/>
            <person name="Herman A."/>
            <person name="Abrahante J.E."/>
            <person name="Garbe J."/>
        </authorList>
    </citation>
    <scope>NUCLEOTIDE SEQUENCE</scope>
    <source>
        <strain evidence="1">Duluth1</strain>
        <tissue evidence="1">Whole animal</tissue>
    </source>
</reference>
<protein>
    <submittedName>
        <fullName evidence="1">Uncharacterized protein</fullName>
    </submittedName>
</protein>
<accession>A0A9D4E2X3</accession>
<keyword evidence="2" id="KW-1185">Reference proteome</keyword>
<comment type="caution">
    <text evidence="1">The sequence shown here is derived from an EMBL/GenBank/DDBJ whole genome shotgun (WGS) entry which is preliminary data.</text>
</comment>
<reference evidence="1" key="1">
    <citation type="journal article" date="2019" name="bioRxiv">
        <title>The Genome of the Zebra Mussel, Dreissena polymorpha: A Resource for Invasive Species Research.</title>
        <authorList>
            <person name="McCartney M.A."/>
            <person name="Auch B."/>
            <person name="Kono T."/>
            <person name="Mallez S."/>
            <person name="Zhang Y."/>
            <person name="Obille A."/>
            <person name="Becker A."/>
            <person name="Abrahante J.E."/>
            <person name="Garbe J."/>
            <person name="Badalamenti J.P."/>
            <person name="Herman A."/>
            <person name="Mangelson H."/>
            <person name="Liachko I."/>
            <person name="Sullivan S."/>
            <person name="Sone E.D."/>
            <person name="Koren S."/>
            <person name="Silverstein K.A.T."/>
            <person name="Beckman K.B."/>
            <person name="Gohl D.M."/>
        </authorList>
    </citation>
    <scope>NUCLEOTIDE SEQUENCE</scope>
    <source>
        <strain evidence="1">Duluth1</strain>
        <tissue evidence="1">Whole animal</tissue>
    </source>
</reference>
<evidence type="ECO:0000313" key="1">
    <source>
        <dbReference type="EMBL" id="KAH3771030.1"/>
    </source>
</evidence>